<dbReference type="InterPro" id="IPR051076">
    <property type="entry name" value="Golgi_membrane_TVP38/TMEM64"/>
</dbReference>
<comment type="subcellular location">
    <subcellularLocation>
        <location evidence="2">Golgi apparatus membrane</location>
        <topology evidence="2">Multi-pass membrane protein</topology>
    </subcellularLocation>
</comment>
<evidence type="ECO:0000256" key="8">
    <source>
        <dbReference type="ARBA" id="ARBA00023034"/>
    </source>
</evidence>
<dbReference type="InterPro" id="IPR032816">
    <property type="entry name" value="VTT_dom"/>
</dbReference>
<evidence type="ECO:0000313" key="13">
    <source>
        <dbReference type="EMBL" id="KZP22877.1"/>
    </source>
</evidence>
<comment type="function">
    <text evidence="1">Golgi membrane protein involved in vesicular trafficking and spindle migration.</text>
</comment>
<gene>
    <name evidence="13" type="ORF">FIBSPDRAFT_824015</name>
</gene>
<comment type="similarity">
    <text evidence="3">Belongs to the TVP38/TMEM64 family.</text>
</comment>
<dbReference type="EMBL" id="KV417536">
    <property type="protein sequence ID" value="KZP22877.1"/>
    <property type="molecule type" value="Genomic_DNA"/>
</dbReference>
<evidence type="ECO:0000313" key="14">
    <source>
        <dbReference type="Proteomes" id="UP000076532"/>
    </source>
</evidence>
<dbReference type="OrthoDB" id="166803at2759"/>
<feature type="transmembrane region" description="Helical" evidence="11">
    <location>
        <begin position="121"/>
        <end position="138"/>
    </location>
</feature>
<evidence type="ECO:0000256" key="6">
    <source>
        <dbReference type="ARBA" id="ARBA00022692"/>
    </source>
</evidence>
<evidence type="ECO:0000256" key="2">
    <source>
        <dbReference type="ARBA" id="ARBA00004653"/>
    </source>
</evidence>
<reference evidence="13 14" key="1">
    <citation type="journal article" date="2016" name="Mol. Biol. Evol.">
        <title>Comparative Genomics of Early-Diverging Mushroom-Forming Fungi Provides Insights into the Origins of Lignocellulose Decay Capabilities.</title>
        <authorList>
            <person name="Nagy L.G."/>
            <person name="Riley R."/>
            <person name="Tritt A."/>
            <person name="Adam C."/>
            <person name="Daum C."/>
            <person name="Floudas D."/>
            <person name="Sun H."/>
            <person name="Yadav J.S."/>
            <person name="Pangilinan J."/>
            <person name="Larsson K.H."/>
            <person name="Matsuura K."/>
            <person name="Barry K."/>
            <person name="Labutti K."/>
            <person name="Kuo R."/>
            <person name="Ohm R.A."/>
            <person name="Bhattacharya S.S."/>
            <person name="Shirouzu T."/>
            <person name="Yoshinaga Y."/>
            <person name="Martin F.M."/>
            <person name="Grigoriev I.V."/>
            <person name="Hibbett D.S."/>
        </authorList>
    </citation>
    <scope>NUCLEOTIDE SEQUENCE [LARGE SCALE GENOMIC DNA]</scope>
    <source>
        <strain evidence="13 14">CBS 109695</strain>
    </source>
</reference>
<evidence type="ECO:0000256" key="11">
    <source>
        <dbReference type="SAM" id="Phobius"/>
    </source>
</evidence>
<dbReference type="PANTHER" id="PTHR47549:SF2">
    <property type="entry name" value="GOLGI APPARATUS MEMBRANE PROTEIN TVP38"/>
    <property type="match status" value="1"/>
</dbReference>
<feature type="transmembrane region" description="Helical" evidence="11">
    <location>
        <begin position="81"/>
        <end position="100"/>
    </location>
</feature>
<keyword evidence="14" id="KW-1185">Reference proteome</keyword>
<feature type="compositionally biased region" description="Polar residues" evidence="10">
    <location>
        <begin position="511"/>
        <end position="530"/>
    </location>
</feature>
<proteinExistence type="inferred from homology"/>
<evidence type="ECO:0000256" key="4">
    <source>
        <dbReference type="ARBA" id="ARBA00013533"/>
    </source>
</evidence>
<name>A0A166LES4_9AGAM</name>
<accession>A0A166LES4</accession>
<feature type="transmembrane region" description="Helical" evidence="11">
    <location>
        <begin position="221"/>
        <end position="242"/>
    </location>
</feature>
<feature type="transmembrane region" description="Helical" evidence="11">
    <location>
        <begin position="144"/>
        <end position="167"/>
    </location>
</feature>
<feature type="transmembrane region" description="Helical" evidence="11">
    <location>
        <begin position="271"/>
        <end position="291"/>
    </location>
</feature>
<feature type="domain" description="VTT" evidence="12">
    <location>
        <begin position="141"/>
        <end position="254"/>
    </location>
</feature>
<dbReference type="PANTHER" id="PTHR47549">
    <property type="entry name" value="GOLGI APPARATUS MEMBRANE PROTEIN TVP38-RELATED"/>
    <property type="match status" value="1"/>
</dbReference>
<protein>
    <recommendedName>
        <fullName evidence="4">Golgi apparatus membrane protein TVP38</fullName>
    </recommendedName>
    <alternativeName>
        <fullName evidence="5">Golgi apparatus membrane protein tvp38</fullName>
    </alternativeName>
</protein>
<keyword evidence="7 11" id="KW-1133">Transmembrane helix</keyword>
<dbReference type="Proteomes" id="UP000076532">
    <property type="component" value="Unassembled WGS sequence"/>
</dbReference>
<sequence>MATSYQVYGAPPQAQYPPPQNYNASGTTFNPSTTTFNAPMGSDARLVRTPSPTPSEQEELLGNGPNYKKFLNWRFWVRREWLWYYIIGGIILILTVLIAVEDKQIVAWLTPATTWMKKIKFGWLIPVGILFVISFPPLFGHEIVAILCGVAWGLWVGFAIVAAGTFLGELGNFYAFKYCCRARGEKLEKENLQYACLARVVRDGGFPVVLICRLSVLPGHFTTAIFSTCGVGVITFSIAAILSMPKQLITVYIGVILQQSGAGTETSKQKLISDAVLGVTILVTVGAMWYLSRKIRLVKPEVIYARRKARQGKIYNKSPYAGAAGAAESQNSAVFNLNSSGTDIPLNSAEYQQWDSNGRAIGFTGDPRFVHQPEPQRAQPQVLSYREDSGGYENGTTYPKGLTDGRSPVRQESSESGGTPPPPRRDTFEIPRVASPEDAGYDNPFDAPFAPPSGPPPHPFPAAESHLQAPQSYPPYAASQPSVRDSHLPNPFGDDASPYPYPGHAHEATGDSYSANDGHSRVGTDNNNPASALAFHPPSDPSSLR</sequence>
<evidence type="ECO:0000256" key="9">
    <source>
        <dbReference type="ARBA" id="ARBA00023136"/>
    </source>
</evidence>
<evidence type="ECO:0000256" key="1">
    <source>
        <dbReference type="ARBA" id="ARBA00002978"/>
    </source>
</evidence>
<keyword evidence="8" id="KW-0333">Golgi apparatus</keyword>
<organism evidence="13 14">
    <name type="scientific">Athelia psychrophila</name>
    <dbReference type="NCBI Taxonomy" id="1759441"/>
    <lineage>
        <taxon>Eukaryota</taxon>
        <taxon>Fungi</taxon>
        <taxon>Dikarya</taxon>
        <taxon>Basidiomycota</taxon>
        <taxon>Agaricomycotina</taxon>
        <taxon>Agaricomycetes</taxon>
        <taxon>Agaricomycetidae</taxon>
        <taxon>Atheliales</taxon>
        <taxon>Atheliaceae</taxon>
        <taxon>Athelia</taxon>
    </lineage>
</organism>
<evidence type="ECO:0000256" key="10">
    <source>
        <dbReference type="SAM" id="MobiDB-lite"/>
    </source>
</evidence>
<evidence type="ECO:0000259" key="12">
    <source>
        <dbReference type="Pfam" id="PF09335"/>
    </source>
</evidence>
<keyword evidence="6 11" id="KW-0812">Transmembrane</keyword>
<evidence type="ECO:0000256" key="7">
    <source>
        <dbReference type="ARBA" id="ARBA00022989"/>
    </source>
</evidence>
<feature type="region of interest" description="Disordered" evidence="10">
    <location>
        <begin position="362"/>
        <end position="545"/>
    </location>
</feature>
<dbReference type="STRING" id="436010.A0A166LES4"/>
<feature type="compositionally biased region" description="Pro residues" evidence="10">
    <location>
        <begin position="449"/>
        <end position="460"/>
    </location>
</feature>
<evidence type="ECO:0000256" key="3">
    <source>
        <dbReference type="ARBA" id="ARBA00008640"/>
    </source>
</evidence>
<dbReference type="Pfam" id="PF09335">
    <property type="entry name" value="VTT_dom"/>
    <property type="match status" value="1"/>
</dbReference>
<evidence type="ECO:0000256" key="5">
    <source>
        <dbReference type="ARBA" id="ARBA00020673"/>
    </source>
</evidence>
<keyword evidence="9 11" id="KW-0472">Membrane</keyword>
<dbReference type="AlphaFoldDB" id="A0A166LES4"/>
<dbReference type="GO" id="GO:0000139">
    <property type="term" value="C:Golgi membrane"/>
    <property type="evidence" value="ECO:0007669"/>
    <property type="project" value="UniProtKB-SubCell"/>
</dbReference>